<sequence>MLDSYGPWAVIAGGSEGVGAAFADQLADAGINLVLIARKPGPLADTAARVRDKGVEVRTLELDLLAPEALRTIRSVTDDLDVGLLIFNAGANSYGHEFVTGDLDRVREVIDLNITAQLALTHHFGALLKQRGRGGVLLVGSMAGYLGQARISVYSAVKAFSRVFAEGLWLELREHGVDVLELVLGVTRTPAMERAGLNFDIPGLNVAEPDDVAREGLAHLARGPVLVAGGNADAAAKRSGPDRAALALGAHEASKRLLPKA</sequence>
<name>A0A1H5SR00_9PSEU</name>
<evidence type="ECO:0000256" key="2">
    <source>
        <dbReference type="ARBA" id="ARBA00023002"/>
    </source>
</evidence>
<dbReference type="GO" id="GO:0016491">
    <property type="term" value="F:oxidoreductase activity"/>
    <property type="evidence" value="ECO:0007669"/>
    <property type="project" value="UniProtKB-KW"/>
</dbReference>
<evidence type="ECO:0008006" key="7">
    <source>
        <dbReference type="Google" id="ProtNLM"/>
    </source>
</evidence>
<organism evidence="3 6">
    <name type="scientific">Saccharopolyspora kobensis</name>
    <dbReference type="NCBI Taxonomy" id="146035"/>
    <lineage>
        <taxon>Bacteria</taxon>
        <taxon>Bacillati</taxon>
        <taxon>Actinomycetota</taxon>
        <taxon>Actinomycetes</taxon>
        <taxon>Pseudonocardiales</taxon>
        <taxon>Pseudonocardiaceae</taxon>
        <taxon>Saccharopolyspora</taxon>
    </lineage>
</organism>
<dbReference type="PRINTS" id="PR00081">
    <property type="entry name" value="GDHRDH"/>
</dbReference>
<accession>A0A1H5SR00</accession>
<evidence type="ECO:0000256" key="1">
    <source>
        <dbReference type="ARBA" id="ARBA00006484"/>
    </source>
</evidence>
<proteinExistence type="inferred from homology"/>
<keyword evidence="2" id="KW-0560">Oxidoreductase</keyword>
<dbReference type="PANTHER" id="PTHR43899">
    <property type="entry name" value="RH59310P"/>
    <property type="match status" value="1"/>
</dbReference>
<dbReference type="Pfam" id="PF00106">
    <property type="entry name" value="adh_short"/>
    <property type="match status" value="1"/>
</dbReference>
<gene>
    <name evidence="3" type="ORF">SAMN02982929_00011</name>
    <name evidence="4" type="ORF">SAMN05216506_1011021</name>
</gene>
<accession>A0A1I1K1N6</accession>
<keyword evidence="5" id="KW-1185">Reference proteome</keyword>
<evidence type="ECO:0000313" key="6">
    <source>
        <dbReference type="Proteomes" id="UP000236729"/>
    </source>
</evidence>
<reference evidence="5 6" key="1">
    <citation type="submission" date="2016-10" db="EMBL/GenBank/DDBJ databases">
        <authorList>
            <person name="Varghese N."/>
            <person name="Submissions S."/>
        </authorList>
    </citation>
    <scope>NUCLEOTIDE SEQUENCE [LARGE SCALE GENOMIC DNA]</scope>
    <source>
        <strain evidence="6">ATCC 20501</strain>
        <strain evidence="4 5">CGMCC 4.3529</strain>
    </source>
</reference>
<protein>
    <recommendedName>
        <fullName evidence="7">Short-subunit dehydrogenase</fullName>
    </recommendedName>
</protein>
<dbReference type="Gene3D" id="3.40.50.720">
    <property type="entry name" value="NAD(P)-binding Rossmann-like Domain"/>
    <property type="match status" value="1"/>
</dbReference>
<reference evidence="3" key="2">
    <citation type="submission" date="2016-10" db="EMBL/GenBank/DDBJ databases">
        <authorList>
            <person name="de Groot N.N."/>
        </authorList>
    </citation>
    <scope>NUCLEOTIDE SEQUENCE [LARGE SCALE GENOMIC DNA]</scope>
    <source>
        <strain evidence="3">ATCC 20501</strain>
    </source>
</reference>
<dbReference type="PANTHER" id="PTHR43899:SF13">
    <property type="entry name" value="RH59310P"/>
    <property type="match status" value="1"/>
</dbReference>
<dbReference type="SUPFAM" id="SSF51735">
    <property type="entry name" value="NAD(P)-binding Rossmann-fold domains"/>
    <property type="match status" value="1"/>
</dbReference>
<dbReference type="EMBL" id="FOME01000001">
    <property type="protein sequence ID" value="SFC54535.1"/>
    <property type="molecule type" value="Genomic_DNA"/>
</dbReference>
<dbReference type="EMBL" id="FNVB01000002">
    <property type="protein sequence ID" value="SEF52975.1"/>
    <property type="molecule type" value="Genomic_DNA"/>
</dbReference>
<dbReference type="RefSeq" id="WP_093346551.1">
    <property type="nucleotide sequence ID" value="NZ_FNVB01000002.1"/>
</dbReference>
<comment type="similarity">
    <text evidence="1">Belongs to the short-chain dehydrogenases/reductases (SDR) family.</text>
</comment>
<dbReference type="Proteomes" id="UP000236729">
    <property type="component" value="Unassembled WGS sequence"/>
</dbReference>
<dbReference type="InterPro" id="IPR051019">
    <property type="entry name" value="VLCFA-Steroid_DH"/>
</dbReference>
<dbReference type="SMR" id="A0A1H5SR00"/>
<evidence type="ECO:0000313" key="3">
    <source>
        <dbReference type="EMBL" id="SEF52975.1"/>
    </source>
</evidence>
<dbReference type="InterPro" id="IPR002347">
    <property type="entry name" value="SDR_fam"/>
</dbReference>
<dbReference type="PIRSF" id="PIRSF000126">
    <property type="entry name" value="11-beta-HSD1"/>
    <property type="match status" value="1"/>
</dbReference>
<dbReference type="InterPro" id="IPR036291">
    <property type="entry name" value="NAD(P)-bd_dom_sf"/>
</dbReference>
<dbReference type="Proteomes" id="UP000199690">
    <property type="component" value="Unassembled WGS sequence"/>
</dbReference>
<evidence type="ECO:0000313" key="5">
    <source>
        <dbReference type="Proteomes" id="UP000199690"/>
    </source>
</evidence>
<dbReference type="AlphaFoldDB" id="A0A1H5SR00"/>
<evidence type="ECO:0000313" key="4">
    <source>
        <dbReference type="EMBL" id="SFC54535.1"/>
    </source>
</evidence>